<organism evidence="1 2">
    <name type="scientific">Zhengella mangrovi</name>
    <dbReference type="NCBI Taxonomy" id="1982044"/>
    <lineage>
        <taxon>Bacteria</taxon>
        <taxon>Pseudomonadati</taxon>
        <taxon>Pseudomonadota</taxon>
        <taxon>Alphaproteobacteria</taxon>
        <taxon>Hyphomicrobiales</taxon>
        <taxon>Notoacmeibacteraceae</taxon>
        <taxon>Zhengella</taxon>
    </lineage>
</organism>
<protein>
    <submittedName>
        <fullName evidence="1">Uncharacterized protein</fullName>
    </submittedName>
</protein>
<evidence type="ECO:0000313" key="1">
    <source>
        <dbReference type="EMBL" id="PHP64973.1"/>
    </source>
</evidence>
<reference evidence="1 2" key="1">
    <citation type="submission" date="2017-10" db="EMBL/GenBank/DDBJ databases">
        <title>Sedimentibacterium mangrovi gen. nov., sp. nov., a novel member of family Phyllobacteriacea isolated from mangrove sediment.</title>
        <authorList>
            <person name="Liao H."/>
            <person name="Tian Y."/>
        </authorList>
    </citation>
    <scope>NUCLEOTIDE SEQUENCE [LARGE SCALE GENOMIC DNA]</scope>
    <source>
        <strain evidence="1 2">X9-2-2</strain>
    </source>
</reference>
<dbReference type="RefSeq" id="WP_099308506.1">
    <property type="nucleotide sequence ID" value="NZ_PDVP01000020.1"/>
</dbReference>
<gene>
    <name evidence="1" type="ORF">CSC94_21815</name>
</gene>
<accession>A0A2G1QHH1</accession>
<comment type="caution">
    <text evidence="1">The sequence shown here is derived from an EMBL/GenBank/DDBJ whole genome shotgun (WGS) entry which is preliminary data.</text>
</comment>
<dbReference type="AlphaFoldDB" id="A0A2G1QHH1"/>
<keyword evidence="2" id="KW-1185">Reference proteome</keyword>
<dbReference type="EMBL" id="PDVP01000020">
    <property type="protein sequence ID" value="PHP64973.1"/>
    <property type="molecule type" value="Genomic_DNA"/>
</dbReference>
<dbReference type="Proteomes" id="UP000221168">
    <property type="component" value="Unassembled WGS sequence"/>
</dbReference>
<sequence>MAKTNESDATSDEAASSEEIRSRLRSLSGWFETLPHRDLMIFADTISYLIRHGVPEALLVRLAEKYQDHSGRQPRSKAMEMVRSVHARLAALFKVLDGVSPVVASVDDELRVLEAVAKAEFPKSNRFIIAAELGMAQGEAHAIIAQLLDLGLLRIVSIDGVLQLALPKSRRGLDTYVRSRNGFDPVRHGNLLHKSFYSNNKKIELLQNDNLDIEYMEHDEILESIKKLDANRKTLVEAYLKALTADQKISENLIPTTPPGDRYYGGHNVDGPIVEFIQLVYGHLLDGVSFGRVELRACDPKAYSALNAHEARYGKVPLERLNLPTLAEKNDALVAGLTKQQITAASTVARSRRGREREPGA</sequence>
<evidence type="ECO:0000313" key="2">
    <source>
        <dbReference type="Proteomes" id="UP000221168"/>
    </source>
</evidence>
<name>A0A2G1QHH1_9HYPH</name>
<proteinExistence type="predicted"/>